<evidence type="ECO:0000259" key="11">
    <source>
        <dbReference type="PROSITE" id="PS50929"/>
    </source>
</evidence>
<keyword evidence="5" id="KW-0547">Nucleotide-binding</keyword>
<feature type="domain" description="ABC transmembrane type-1" evidence="11">
    <location>
        <begin position="1009"/>
        <end position="1296"/>
    </location>
</feature>
<evidence type="ECO:0000256" key="5">
    <source>
        <dbReference type="ARBA" id="ARBA00022741"/>
    </source>
</evidence>
<evidence type="ECO:0000259" key="10">
    <source>
        <dbReference type="PROSITE" id="PS50893"/>
    </source>
</evidence>
<keyword evidence="7 9" id="KW-1133">Transmembrane helix</keyword>
<dbReference type="GO" id="GO:0055085">
    <property type="term" value="P:transmembrane transport"/>
    <property type="evidence" value="ECO:0000318"/>
    <property type="project" value="GO_Central"/>
</dbReference>
<dbReference type="InParanoid" id="A0A7M7SSM0"/>
<keyword evidence="3 9" id="KW-0812">Transmembrane</keyword>
<evidence type="ECO:0000313" key="13">
    <source>
        <dbReference type="Proteomes" id="UP000007110"/>
    </source>
</evidence>
<evidence type="ECO:0000313" key="12">
    <source>
        <dbReference type="EnsemblMetazoa" id="XP_030828428"/>
    </source>
</evidence>
<evidence type="ECO:0000256" key="6">
    <source>
        <dbReference type="ARBA" id="ARBA00022840"/>
    </source>
</evidence>
<feature type="transmembrane region" description="Helical" evidence="9">
    <location>
        <begin position="181"/>
        <end position="203"/>
    </location>
</feature>
<organism evidence="12 13">
    <name type="scientific">Strongylocentrotus purpuratus</name>
    <name type="common">Purple sea urchin</name>
    <dbReference type="NCBI Taxonomy" id="7668"/>
    <lineage>
        <taxon>Eukaryota</taxon>
        <taxon>Metazoa</taxon>
        <taxon>Echinodermata</taxon>
        <taxon>Eleutherozoa</taxon>
        <taxon>Echinozoa</taxon>
        <taxon>Echinoidea</taxon>
        <taxon>Euechinoidea</taxon>
        <taxon>Echinacea</taxon>
        <taxon>Camarodonta</taxon>
        <taxon>Echinidea</taxon>
        <taxon>Strongylocentrotidae</taxon>
        <taxon>Strongylocentrotus</taxon>
    </lineage>
</organism>
<dbReference type="Proteomes" id="UP000007110">
    <property type="component" value="Unassembled WGS sequence"/>
</dbReference>
<feature type="transmembrane region" description="Helical" evidence="9">
    <location>
        <begin position="455"/>
        <end position="481"/>
    </location>
</feature>
<evidence type="ECO:0000256" key="9">
    <source>
        <dbReference type="SAM" id="Phobius"/>
    </source>
</evidence>
<keyword evidence="13" id="KW-1185">Reference proteome</keyword>
<evidence type="ECO:0000256" key="3">
    <source>
        <dbReference type="ARBA" id="ARBA00022692"/>
    </source>
</evidence>
<dbReference type="RefSeq" id="XP_030828428.1">
    <property type="nucleotide sequence ID" value="XM_030972568.1"/>
</dbReference>
<dbReference type="InterPro" id="IPR036640">
    <property type="entry name" value="ABC1_TM_sf"/>
</dbReference>
<dbReference type="PROSITE" id="PS00211">
    <property type="entry name" value="ABC_TRANSPORTER_1"/>
    <property type="match status" value="2"/>
</dbReference>
<dbReference type="GO" id="GO:0005524">
    <property type="term" value="F:ATP binding"/>
    <property type="evidence" value="ECO:0007669"/>
    <property type="project" value="UniProtKB-KW"/>
</dbReference>
<dbReference type="PROSITE" id="PS50893">
    <property type="entry name" value="ABC_TRANSPORTER_2"/>
    <property type="match status" value="2"/>
</dbReference>
<evidence type="ECO:0000256" key="1">
    <source>
        <dbReference type="ARBA" id="ARBA00004141"/>
    </source>
</evidence>
<dbReference type="GO" id="GO:0005886">
    <property type="term" value="C:plasma membrane"/>
    <property type="evidence" value="ECO:0000318"/>
    <property type="project" value="GO_Central"/>
</dbReference>
<dbReference type="GO" id="GO:0140359">
    <property type="term" value="F:ABC-type transporter activity"/>
    <property type="evidence" value="ECO:0000318"/>
    <property type="project" value="GO_Central"/>
</dbReference>
<protein>
    <submittedName>
        <fullName evidence="12">Uncharacterized protein</fullName>
    </submittedName>
</protein>
<feature type="transmembrane region" description="Helical" evidence="9">
    <location>
        <begin position="1270"/>
        <end position="1292"/>
    </location>
</feature>
<feature type="domain" description="ABC transporter" evidence="10">
    <location>
        <begin position="705"/>
        <end position="933"/>
    </location>
</feature>
<dbReference type="OMA" id="DTHIERF"/>
<dbReference type="PANTHER" id="PTHR24223">
    <property type="entry name" value="ATP-BINDING CASSETTE SUB-FAMILY C"/>
    <property type="match status" value="1"/>
</dbReference>
<keyword evidence="4" id="KW-0677">Repeat</keyword>
<comment type="subcellular location">
    <subcellularLocation>
        <location evidence="1">Membrane</location>
        <topology evidence="1">Multi-pass membrane protein</topology>
    </subcellularLocation>
</comment>
<proteinExistence type="predicted"/>
<dbReference type="EnsemblMetazoa" id="XM_030972568">
    <property type="protein sequence ID" value="XP_030828428"/>
    <property type="gene ID" value="LOC588997"/>
</dbReference>
<reference evidence="13" key="1">
    <citation type="submission" date="2015-02" db="EMBL/GenBank/DDBJ databases">
        <title>Genome sequencing for Strongylocentrotus purpuratus.</title>
        <authorList>
            <person name="Murali S."/>
            <person name="Liu Y."/>
            <person name="Vee V."/>
            <person name="English A."/>
            <person name="Wang M."/>
            <person name="Skinner E."/>
            <person name="Han Y."/>
            <person name="Muzny D.M."/>
            <person name="Worley K.C."/>
            <person name="Gibbs R.A."/>
        </authorList>
    </citation>
    <scope>NUCLEOTIDE SEQUENCE</scope>
</reference>
<feature type="transmembrane region" description="Helical" evidence="9">
    <location>
        <begin position="87"/>
        <end position="107"/>
    </location>
</feature>
<dbReference type="Gene3D" id="3.40.50.300">
    <property type="entry name" value="P-loop containing nucleotide triphosphate hydrolases"/>
    <property type="match status" value="2"/>
</dbReference>
<feature type="transmembrane region" description="Helical" evidence="9">
    <location>
        <begin position="595"/>
        <end position="614"/>
    </location>
</feature>
<feature type="transmembrane region" description="Helical" evidence="9">
    <location>
        <begin position="151"/>
        <end position="169"/>
    </location>
</feature>
<feature type="transmembrane region" description="Helical" evidence="9">
    <location>
        <begin position="1128"/>
        <end position="1147"/>
    </location>
</feature>
<dbReference type="Pfam" id="PF00664">
    <property type="entry name" value="ABC_membrane"/>
    <property type="match status" value="2"/>
</dbReference>
<dbReference type="InterPro" id="IPR050173">
    <property type="entry name" value="ABC_transporter_C-like"/>
</dbReference>
<dbReference type="KEGG" id="spu:588997"/>
<accession>A0A7M7SSM0</accession>
<feature type="transmembrane region" description="Helical" evidence="9">
    <location>
        <begin position="556"/>
        <end position="575"/>
    </location>
</feature>
<dbReference type="FunFam" id="3.40.50.300:FF:004162">
    <property type="entry name" value="ATP binding cassette subfamily C member 5"/>
    <property type="match status" value="1"/>
</dbReference>
<feature type="transmembrane region" description="Helical" evidence="9">
    <location>
        <begin position="119"/>
        <end position="139"/>
    </location>
</feature>
<dbReference type="FunFam" id="1.20.1560.10:FF:000013">
    <property type="entry name" value="ABC transporter C family member 2"/>
    <property type="match status" value="1"/>
</dbReference>
<dbReference type="InterPro" id="IPR003593">
    <property type="entry name" value="AAA+_ATPase"/>
</dbReference>
<evidence type="ECO:0000256" key="2">
    <source>
        <dbReference type="ARBA" id="ARBA00022448"/>
    </source>
</evidence>
<dbReference type="PROSITE" id="PS50929">
    <property type="entry name" value="ABC_TM1F"/>
    <property type="match status" value="2"/>
</dbReference>
<feature type="transmembrane region" description="Helical" evidence="9">
    <location>
        <begin position="43"/>
        <end position="66"/>
    </location>
</feature>
<dbReference type="Gene3D" id="1.20.1560.10">
    <property type="entry name" value="ABC transporter type 1, transmembrane domain"/>
    <property type="match status" value="2"/>
</dbReference>
<feature type="transmembrane region" description="Helical" evidence="9">
    <location>
        <begin position="1153"/>
        <end position="1174"/>
    </location>
</feature>
<feature type="domain" description="ABC transporter" evidence="10">
    <location>
        <begin position="1335"/>
        <end position="1569"/>
    </location>
</feature>
<evidence type="ECO:0000256" key="4">
    <source>
        <dbReference type="ARBA" id="ARBA00022737"/>
    </source>
</evidence>
<feature type="transmembrane region" description="Helical" evidence="9">
    <location>
        <begin position="996"/>
        <end position="1017"/>
    </location>
</feature>
<dbReference type="FunFam" id="3.40.50.300:FF:002366">
    <property type="entry name" value="Uncharacterized protein"/>
    <property type="match status" value="1"/>
</dbReference>
<keyword evidence="6" id="KW-0067">ATP-binding</keyword>
<feature type="transmembrane region" description="Helical" evidence="9">
    <location>
        <begin position="1056"/>
        <end position="1079"/>
    </location>
</feature>
<dbReference type="GeneID" id="588997"/>
<dbReference type="FunFam" id="3.40.50.300:FF:006082">
    <property type="entry name" value="ATP-binding cassette, sub-family C (CFTR/MRP), member 8"/>
    <property type="match status" value="1"/>
</dbReference>
<dbReference type="GO" id="GO:0016887">
    <property type="term" value="F:ATP hydrolysis activity"/>
    <property type="evidence" value="ECO:0007669"/>
    <property type="project" value="InterPro"/>
</dbReference>
<dbReference type="SUPFAM" id="SSF90123">
    <property type="entry name" value="ABC transporter transmembrane region"/>
    <property type="match status" value="2"/>
</dbReference>
<dbReference type="CDD" id="cd03250">
    <property type="entry name" value="ABCC_MRP_domain1"/>
    <property type="match status" value="1"/>
</dbReference>
<dbReference type="PANTHER" id="PTHR24223:SF461">
    <property type="entry name" value="ATP-BINDING CASSETTE SUB-FAMILY C MEMBER SUR"/>
    <property type="match status" value="1"/>
</dbReference>
<dbReference type="Pfam" id="PF00005">
    <property type="entry name" value="ABC_tran"/>
    <property type="match status" value="2"/>
</dbReference>
<dbReference type="InterPro" id="IPR003439">
    <property type="entry name" value="ABC_transporter-like_ATP-bd"/>
</dbReference>
<name>A0A7M7SSM0_STRPU</name>
<feature type="transmembrane region" description="Helical" evidence="9">
    <location>
        <begin position="1245"/>
        <end position="1264"/>
    </location>
</feature>
<dbReference type="InterPro" id="IPR011527">
    <property type="entry name" value="ABC1_TM_dom"/>
</dbReference>
<keyword evidence="8 9" id="KW-0472">Membrane</keyword>
<dbReference type="OrthoDB" id="6500128at2759"/>
<evidence type="ECO:0000256" key="7">
    <source>
        <dbReference type="ARBA" id="ARBA00022989"/>
    </source>
</evidence>
<sequence length="1572" mass="176140">MAEVTDAVISWFCGGENSSTVDDVSIILHHPGNWASNTCTIDLVFLILHLVFCMMASLVLIFIPVCSISRTTDHAYIIRYPGHVVRWLTYILYTLLCIGMIVESILTSNDHYFDGPPRLYIVPLAGFLAAIFVMVYYHYMEYWELPGMWPVQFLYWVCLLVAECFRAPAFHHDNITSRHMIWIFNKSMVAVDGAMCLVEIYFLMKKGFSLGSSPKEHPPELRNLKYLHDDCSLPSSLLYAWMNDLFMKGMTQAIDDEDMGSLPDEHSTKNSSERFAKILIQEQERARTKGREISFNGALYRFLKKGIYISGILKFVGDTSGFAAPYVIAGVIRWATLQSKDIEETGPTNHMLESYITVGDFFSNGYVLVTVLFFQLVFQSICTQLSYHYINLEAAKVRAAIQSAVYAKALRLSSSGIGSGSLTIGQITNHMSVDPATISLALSWFHSCWSIPYQVVIYMIILYCELGVSALVSCVILPLSIPVQIYIANRQLLYQKEAMKLSDERLKQTNEVLQEMKVVKLNAWERIFQQAIEVTRNKEVGKQKVQMFWRVQLNSLANAVPLLVMLVALSLYSVFSGKSLTPDLAFTSLAVVNQFQLHLQLLPRVSSFFIMAFVSKRRLEKFFKAPEIECNSLKGGETNEDNDDKEKKKKLTNASALIQKLKRGYDKKYGSIPYSTLSNDHIESQTQSIPMANMNAETVPSGIALKIKNGSFSWNREPRTPIISDVNIDIPAGRLTMIVGKIGAGKSSLLSAMLDEMITLDGVVKHHSKMIGVAYAAQTAWLINASLKDNIVFGNTFSQKRYKTILEACCLQPDIDILPMGDQTEIGEKGINLSGGQKQRISVARAMYSSNDVVLLDDPLSALDVHVGSHIFFKGILDFLIEERRTVVLVTHQIQYLEHADQVVFLKNGRIARKGTLREIAKLDPSLVESWNLSLKAADEAELEVGYCSSTDEERKLLKKKISKIKKGQRPQNDDSSSKLIESEERNSGSISYRYYWYYLCQFGLCPSFFVCIFAILQNVAKAGTQFWLSAWSSAGAKLPSNATAEDCNALLMEYVGVYCALNAADMVLCVVWTMILLFQSVQASTNLHNLMLNRILRAPMRFFDTTPIGRIMNRFASDMQRLDQTQGLFILAVLKFFLATMTGVIINAIISWYFIVAMIPISLAYMFIMKIFIDSSREMQRLVSISSSPVFSQFTESLGGLTTIRAYRLQKRFRQNIVGKIERNHVAYCFLQVSTRWLGIRLDVIGALIVLAAGLTSLAASALHPATFGASLVGLAITYAVKAAYSLAWVVRNSTCVELGMNSVERIEYYTKVENEKYEGSVTPSRNWPEMGHVIYNRVHARYAATLPAILHGVSIDFKPGMKVGICGRTGSGKSSLTLTLFRIIDTFKGSIHIDGIDIGKLSLVDLRSRLAIIPQDPFMFTGTVRFNLDPEERQSDADIWEALEVAQLKELVRDLPNNLDSLVHEGGVNFSVGERQLFCLARAMLKKSRILIMDEATASIDVHTDAILQEVVATAFQKETVITIAHRVSSILDSDQIVVLSEGHVAEVGTPKSLLKRKYGIFASLVRNKL</sequence>
<dbReference type="CDD" id="cd03244">
    <property type="entry name" value="ABCC_MRP_domain2"/>
    <property type="match status" value="1"/>
</dbReference>
<feature type="domain" description="ABC transmembrane type-1" evidence="11">
    <location>
        <begin position="309"/>
        <end position="611"/>
    </location>
</feature>
<dbReference type="SMART" id="SM00382">
    <property type="entry name" value="AAA"/>
    <property type="match status" value="2"/>
</dbReference>
<dbReference type="SUPFAM" id="SSF52540">
    <property type="entry name" value="P-loop containing nucleoside triphosphate hydrolases"/>
    <property type="match status" value="2"/>
</dbReference>
<evidence type="ECO:0000256" key="8">
    <source>
        <dbReference type="ARBA" id="ARBA00023136"/>
    </source>
</evidence>
<dbReference type="InterPro" id="IPR017871">
    <property type="entry name" value="ABC_transporter-like_CS"/>
</dbReference>
<keyword evidence="2" id="KW-0813">Transport</keyword>
<dbReference type="FunFam" id="1.20.1560.10:FF:000006">
    <property type="entry name" value="ATP-binding cassette, sub-family C (CFTR/MRP), member 9"/>
    <property type="match status" value="1"/>
</dbReference>
<feature type="transmembrane region" description="Helical" evidence="9">
    <location>
        <begin position="361"/>
        <end position="381"/>
    </location>
</feature>
<dbReference type="InterPro" id="IPR027417">
    <property type="entry name" value="P-loop_NTPase"/>
</dbReference>
<reference evidence="12" key="2">
    <citation type="submission" date="2021-01" db="UniProtKB">
        <authorList>
            <consortium name="EnsemblMetazoa"/>
        </authorList>
    </citation>
    <scope>IDENTIFICATION</scope>
</reference>